<accession>A0A6A3CLQ0</accession>
<name>A0A6A3CLQ0_HIBSY</name>
<comment type="caution">
    <text evidence="1">The sequence shown here is derived from an EMBL/GenBank/DDBJ whole genome shotgun (WGS) entry which is preliminary data.</text>
</comment>
<evidence type="ECO:0000313" key="2">
    <source>
        <dbReference type="Proteomes" id="UP000436088"/>
    </source>
</evidence>
<gene>
    <name evidence="1" type="ORF">F3Y22_tig00003041pilonHSYRG00675</name>
</gene>
<keyword evidence="2" id="KW-1185">Reference proteome</keyword>
<dbReference type="Proteomes" id="UP000436088">
    <property type="component" value="Unassembled WGS sequence"/>
</dbReference>
<reference evidence="1" key="1">
    <citation type="submission" date="2019-09" db="EMBL/GenBank/DDBJ databases">
        <title>Draft genome information of white flower Hibiscus syriacus.</title>
        <authorList>
            <person name="Kim Y.-M."/>
        </authorList>
    </citation>
    <scope>NUCLEOTIDE SEQUENCE [LARGE SCALE GENOMIC DNA]</scope>
    <source>
        <strain evidence="1">YM2019G1</strain>
    </source>
</reference>
<sequence length="113" mass="13223">MKIQRLQYLRSFLLSFLITPDLQKQQQLLKSAHLKSFKYDTSIIFSFSLLAEFPQHRHRKLGCQIGNSKDFLNQNRHTQGIVADHSSPFLGVAYSVENTQRLLICSIWRRLMS</sequence>
<proteinExistence type="predicted"/>
<organism evidence="1 2">
    <name type="scientific">Hibiscus syriacus</name>
    <name type="common">Rose of Sharon</name>
    <dbReference type="NCBI Taxonomy" id="106335"/>
    <lineage>
        <taxon>Eukaryota</taxon>
        <taxon>Viridiplantae</taxon>
        <taxon>Streptophyta</taxon>
        <taxon>Embryophyta</taxon>
        <taxon>Tracheophyta</taxon>
        <taxon>Spermatophyta</taxon>
        <taxon>Magnoliopsida</taxon>
        <taxon>eudicotyledons</taxon>
        <taxon>Gunneridae</taxon>
        <taxon>Pentapetalae</taxon>
        <taxon>rosids</taxon>
        <taxon>malvids</taxon>
        <taxon>Malvales</taxon>
        <taxon>Malvaceae</taxon>
        <taxon>Malvoideae</taxon>
        <taxon>Hibiscus</taxon>
    </lineage>
</organism>
<protein>
    <submittedName>
        <fullName evidence="1">Uncharacterized protein</fullName>
    </submittedName>
</protein>
<dbReference type="AlphaFoldDB" id="A0A6A3CLQ0"/>
<dbReference type="EMBL" id="VEPZ02000209">
    <property type="protein sequence ID" value="KAE8730053.1"/>
    <property type="molecule type" value="Genomic_DNA"/>
</dbReference>
<evidence type="ECO:0000313" key="1">
    <source>
        <dbReference type="EMBL" id="KAE8730053.1"/>
    </source>
</evidence>